<evidence type="ECO:0000313" key="3">
    <source>
        <dbReference type="Proteomes" id="UP000235145"/>
    </source>
</evidence>
<evidence type="ECO:0000313" key="2">
    <source>
        <dbReference type="EMBL" id="KAJ0224490.1"/>
    </source>
</evidence>
<accession>A0A9R1WKU4</accession>
<evidence type="ECO:0000256" key="1">
    <source>
        <dbReference type="SAM" id="MobiDB-lite"/>
    </source>
</evidence>
<feature type="region of interest" description="Disordered" evidence="1">
    <location>
        <begin position="75"/>
        <end position="97"/>
    </location>
</feature>
<comment type="caution">
    <text evidence="2">The sequence shown here is derived from an EMBL/GenBank/DDBJ whole genome shotgun (WGS) entry which is preliminary data.</text>
</comment>
<dbReference type="Proteomes" id="UP000235145">
    <property type="component" value="Unassembled WGS sequence"/>
</dbReference>
<dbReference type="EMBL" id="NBSK02000001">
    <property type="protein sequence ID" value="KAJ0224490.1"/>
    <property type="molecule type" value="Genomic_DNA"/>
</dbReference>
<keyword evidence="3" id="KW-1185">Reference proteome</keyword>
<proteinExistence type="predicted"/>
<feature type="compositionally biased region" description="Basic and acidic residues" evidence="1">
    <location>
        <begin position="80"/>
        <end position="97"/>
    </location>
</feature>
<protein>
    <submittedName>
        <fullName evidence="2">Uncharacterized protein</fullName>
    </submittedName>
</protein>
<reference evidence="2 3" key="1">
    <citation type="journal article" date="2017" name="Nat. Commun.">
        <title>Genome assembly with in vitro proximity ligation data and whole-genome triplication in lettuce.</title>
        <authorList>
            <person name="Reyes-Chin-Wo S."/>
            <person name="Wang Z."/>
            <person name="Yang X."/>
            <person name="Kozik A."/>
            <person name="Arikit S."/>
            <person name="Song C."/>
            <person name="Xia L."/>
            <person name="Froenicke L."/>
            <person name="Lavelle D.O."/>
            <person name="Truco M.J."/>
            <person name="Xia R."/>
            <person name="Zhu S."/>
            <person name="Xu C."/>
            <person name="Xu H."/>
            <person name="Xu X."/>
            <person name="Cox K."/>
            <person name="Korf I."/>
            <person name="Meyers B.C."/>
            <person name="Michelmore R.W."/>
        </authorList>
    </citation>
    <scope>NUCLEOTIDE SEQUENCE [LARGE SCALE GENOMIC DNA]</scope>
    <source>
        <strain evidence="3">cv. Salinas</strain>
        <tissue evidence="2">Seedlings</tissue>
    </source>
</reference>
<organism evidence="2 3">
    <name type="scientific">Lactuca sativa</name>
    <name type="common">Garden lettuce</name>
    <dbReference type="NCBI Taxonomy" id="4236"/>
    <lineage>
        <taxon>Eukaryota</taxon>
        <taxon>Viridiplantae</taxon>
        <taxon>Streptophyta</taxon>
        <taxon>Embryophyta</taxon>
        <taxon>Tracheophyta</taxon>
        <taxon>Spermatophyta</taxon>
        <taxon>Magnoliopsida</taxon>
        <taxon>eudicotyledons</taxon>
        <taxon>Gunneridae</taxon>
        <taxon>Pentapetalae</taxon>
        <taxon>asterids</taxon>
        <taxon>campanulids</taxon>
        <taxon>Asterales</taxon>
        <taxon>Asteraceae</taxon>
        <taxon>Cichorioideae</taxon>
        <taxon>Cichorieae</taxon>
        <taxon>Lactucinae</taxon>
        <taxon>Lactuca</taxon>
    </lineage>
</organism>
<sequence length="97" mass="11267">MTVIMETVDELNTIDGELDEFFKKKQRNEFLNTLTDKALDECTIHKFLNTLTKRNKALDECTIHKINLNDFEGISEDEAPQEKLSESEGDEKNKLLF</sequence>
<gene>
    <name evidence="2" type="ORF">LSAT_V11C100002960</name>
</gene>
<name>A0A9R1WKU4_LACSA</name>
<dbReference type="AlphaFoldDB" id="A0A9R1WKU4"/>